<keyword evidence="3" id="KW-1185">Reference proteome</keyword>
<evidence type="ECO:0000313" key="2">
    <source>
        <dbReference type="EMBL" id="GGL93464.1"/>
    </source>
</evidence>
<keyword evidence="1" id="KW-1133">Transmembrane helix</keyword>
<name>A0ABQ2GF65_9DEIO</name>
<reference evidence="3" key="1">
    <citation type="journal article" date="2019" name="Int. J. Syst. Evol. Microbiol.">
        <title>The Global Catalogue of Microorganisms (GCM) 10K type strain sequencing project: providing services to taxonomists for standard genome sequencing and annotation.</title>
        <authorList>
            <consortium name="The Broad Institute Genomics Platform"/>
            <consortium name="The Broad Institute Genome Sequencing Center for Infectious Disease"/>
            <person name="Wu L."/>
            <person name="Ma J."/>
        </authorList>
    </citation>
    <scope>NUCLEOTIDE SEQUENCE [LARGE SCALE GENOMIC DNA]</scope>
    <source>
        <strain evidence="3">JCM 15442</strain>
    </source>
</reference>
<keyword evidence="1" id="KW-0472">Membrane</keyword>
<keyword evidence="1" id="KW-0812">Transmembrane</keyword>
<feature type="transmembrane region" description="Helical" evidence="1">
    <location>
        <begin position="75"/>
        <end position="99"/>
    </location>
</feature>
<accession>A0ABQ2GF65</accession>
<protein>
    <submittedName>
        <fullName evidence="2">Uncharacterized protein</fullName>
    </submittedName>
</protein>
<feature type="transmembrane region" description="Helical" evidence="1">
    <location>
        <begin position="40"/>
        <end position="63"/>
    </location>
</feature>
<evidence type="ECO:0000256" key="1">
    <source>
        <dbReference type="SAM" id="Phobius"/>
    </source>
</evidence>
<sequence length="109" mass="11490">MNTRVDLSNTASTVMFLAAGLVLAYGVWTGRRDLGLRGAVGVLGTALLAGLPLPFLLLTRAGWSTPAQSGVGTLMTFLLAGGLGILATFLPVYVAVNWMEVIRSETRPR</sequence>
<gene>
    <name evidence="2" type="ORF">GCM10010840_34360</name>
</gene>
<organism evidence="2 3">
    <name type="scientific">Deinococcus aerolatus</name>
    <dbReference type="NCBI Taxonomy" id="522487"/>
    <lineage>
        <taxon>Bacteria</taxon>
        <taxon>Thermotogati</taxon>
        <taxon>Deinococcota</taxon>
        <taxon>Deinococci</taxon>
        <taxon>Deinococcales</taxon>
        <taxon>Deinococcaceae</taxon>
        <taxon>Deinococcus</taxon>
    </lineage>
</organism>
<comment type="caution">
    <text evidence="2">The sequence shown here is derived from an EMBL/GenBank/DDBJ whole genome shotgun (WGS) entry which is preliminary data.</text>
</comment>
<dbReference type="EMBL" id="BMOL01000027">
    <property type="protein sequence ID" value="GGL93464.1"/>
    <property type="molecule type" value="Genomic_DNA"/>
</dbReference>
<proteinExistence type="predicted"/>
<feature type="transmembrane region" description="Helical" evidence="1">
    <location>
        <begin position="12"/>
        <end position="28"/>
    </location>
</feature>
<evidence type="ECO:0000313" key="3">
    <source>
        <dbReference type="Proteomes" id="UP000639973"/>
    </source>
</evidence>
<dbReference type="Proteomes" id="UP000639973">
    <property type="component" value="Unassembled WGS sequence"/>
</dbReference>